<evidence type="ECO:0000313" key="2">
    <source>
        <dbReference type="EMBL" id="PZN85261.1"/>
    </source>
</evidence>
<organism evidence="2 3">
    <name type="scientific">Candidatus Methylumidiphilus alinenensis</name>
    <dbReference type="NCBI Taxonomy" id="2202197"/>
    <lineage>
        <taxon>Bacteria</taxon>
        <taxon>Pseudomonadati</taxon>
        <taxon>Pseudomonadota</taxon>
        <taxon>Gammaproteobacteria</taxon>
        <taxon>Methylococcales</taxon>
        <taxon>Candidatus Methylumidiphilus</taxon>
    </lineage>
</organism>
<dbReference type="Pfam" id="PF13701">
    <property type="entry name" value="DDE_Tnp_1_4"/>
    <property type="match status" value="1"/>
</dbReference>
<dbReference type="EMBL" id="QJPH01000128">
    <property type="protein sequence ID" value="PZN85261.1"/>
    <property type="molecule type" value="Genomic_DNA"/>
</dbReference>
<sequence>MRLIERTSDQKGQALLFPEYELEGWWTSLDAKPEKVIELYREHGTHEQFHSEIKSDLDLERLPSGKFDCNDLILHLAMLAYNSLRLIGQTGLLGKASPVRHPAKRRRLKTVLQEIMYRAAQYIRKARKLVLDFGCQCPAFQAFALIQEHLQEARHSP</sequence>
<comment type="caution">
    <text evidence="2">The sequence shown here is derived from an EMBL/GenBank/DDBJ whole genome shotgun (WGS) entry which is preliminary data.</text>
</comment>
<dbReference type="InterPro" id="IPR012337">
    <property type="entry name" value="RNaseH-like_sf"/>
</dbReference>
<dbReference type="Proteomes" id="UP000249396">
    <property type="component" value="Unassembled WGS sequence"/>
</dbReference>
<proteinExistence type="predicted"/>
<evidence type="ECO:0000313" key="3">
    <source>
        <dbReference type="Proteomes" id="UP000249396"/>
    </source>
</evidence>
<dbReference type="InterPro" id="IPR025668">
    <property type="entry name" value="Tnp_DDE_dom"/>
</dbReference>
<dbReference type="SUPFAM" id="SSF53098">
    <property type="entry name" value="Ribonuclease H-like"/>
    <property type="match status" value="1"/>
</dbReference>
<evidence type="ECO:0000259" key="1">
    <source>
        <dbReference type="Pfam" id="PF13701"/>
    </source>
</evidence>
<gene>
    <name evidence="2" type="ORF">DM484_01650</name>
</gene>
<feature type="domain" description="Transposase DDE" evidence="1">
    <location>
        <begin position="26"/>
        <end position="154"/>
    </location>
</feature>
<reference evidence="2 3" key="1">
    <citation type="journal article" date="2018" name="Aquat. Microb. Ecol.">
        <title>Gammaproteobacterial methanotrophs dominate.</title>
        <authorList>
            <person name="Rissanen A.J."/>
            <person name="Saarenheimo J."/>
            <person name="Tiirola M."/>
            <person name="Peura S."/>
            <person name="Aalto S.L."/>
            <person name="Karvinen A."/>
            <person name="Nykanen H."/>
        </authorList>
    </citation>
    <scope>NUCLEOTIDE SEQUENCE [LARGE SCALE GENOMIC DNA]</scope>
    <source>
        <strain evidence="2">AMbin10</strain>
    </source>
</reference>
<dbReference type="AlphaFoldDB" id="A0A2W4RMW2"/>
<protein>
    <recommendedName>
        <fullName evidence="1">Transposase DDE domain-containing protein</fullName>
    </recommendedName>
</protein>
<accession>A0A2W4RMW2</accession>
<name>A0A2W4RMW2_9GAMM</name>